<gene>
    <name evidence="5" type="ORF">CVT23_09030</name>
</gene>
<organism evidence="5 6">
    <name type="scientific">Minwuia thermotolerans</name>
    <dbReference type="NCBI Taxonomy" id="2056226"/>
    <lineage>
        <taxon>Bacteria</taxon>
        <taxon>Pseudomonadati</taxon>
        <taxon>Pseudomonadota</taxon>
        <taxon>Alphaproteobacteria</taxon>
        <taxon>Minwuiales</taxon>
        <taxon>Minwuiaceae</taxon>
        <taxon>Minwuia</taxon>
    </lineage>
</organism>
<dbReference type="Pfam" id="PF18313">
    <property type="entry name" value="TLP1_add_C"/>
    <property type="match status" value="1"/>
</dbReference>
<feature type="domain" description="Thiolase-like protein type 1 additional C-terminal" evidence="4">
    <location>
        <begin position="425"/>
        <end position="501"/>
    </location>
</feature>
<dbReference type="GO" id="GO:0016746">
    <property type="term" value="F:acyltransferase activity"/>
    <property type="evidence" value="ECO:0007669"/>
    <property type="project" value="UniProtKB-KW"/>
</dbReference>
<evidence type="ECO:0000256" key="3">
    <source>
        <dbReference type="ARBA" id="ARBA00023315"/>
    </source>
</evidence>
<dbReference type="InterPro" id="IPR016039">
    <property type="entry name" value="Thiolase-like"/>
</dbReference>
<dbReference type="AlphaFoldDB" id="A0A2M9G2J0"/>
<keyword evidence="6" id="KW-1185">Reference proteome</keyword>
<evidence type="ECO:0000259" key="4">
    <source>
        <dbReference type="Pfam" id="PF18313"/>
    </source>
</evidence>
<dbReference type="PANTHER" id="PTHR18919:SF139">
    <property type="entry name" value="THIOLASE-LIKE PROTEIN TYPE 1 ADDITIONAL C-TERMINAL DOMAIN-CONTAINING PROTEIN"/>
    <property type="match status" value="1"/>
</dbReference>
<reference evidence="5 6" key="1">
    <citation type="submission" date="2017-11" db="EMBL/GenBank/DDBJ databases">
        <title>Draft genome sequence of Rhizobiales bacterium SY3-13.</title>
        <authorList>
            <person name="Sun C."/>
        </authorList>
    </citation>
    <scope>NUCLEOTIDE SEQUENCE [LARGE SCALE GENOMIC DNA]</scope>
    <source>
        <strain evidence="5 6">SY3-13</strain>
    </source>
</reference>
<dbReference type="Gene3D" id="3.40.47.10">
    <property type="match status" value="1"/>
</dbReference>
<dbReference type="InterPro" id="IPR040771">
    <property type="entry name" value="TLP1_add_C"/>
</dbReference>
<evidence type="ECO:0000313" key="6">
    <source>
        <dbReference type="Proteomes" id="UP000229498"/>
    </source>
</evidence>
<evidence type="ECO:0000256" key="1">
    <source>
        <dbReference type="ARBA" id="ARBA00010982"/>
    </source>
</evidence>
<protein>
    <submittedName>
        <fullName evidence="5">Acetyl-CoA acetyltransferase</fullName>
    </submittedName>
</protein>
<comment type="caution">
    <text evidence="5">The sequence shown here is derived from an EMBL/GenBank/DDBJ whole genome shotgun (WGS) entry which is preliminary data.</text>
</comment>
<keyword evidence="3" id="KW-0012">Acyltransferase</keyword>
<dbReference type="Proteomes" id="UP000229498">
    <property type="component" value="Unassembled WGS sequence"/>
</dbReference>
<comment type="similarity">
    <text evidence="1">Belongs to the thiolase-like superfamily. Thiolase family.</text>
</comment>
<sequence length="511" mass="55529">MDETRIPVLVGSGQVTQREEDPRAALSPMDLTAAAGAEAAKDAGAERQVLEALDTVVQLASFSDTSWRFTCPFGRYTNPPKSLAARLGATNAKRLVYTHAGGNMTQWCISRMSEMITRGELSAAMIAGGEALATQKAAQRAGVELDWSEDPGGEPERWGVSKRGWSDMEDRHRMAGAIFAYPLVENAIRGHKGETIDEHLMSMGRLFEGFARVAAANPLADRRDGFTAEQIATVSEKNPFIGFPYTKLMNANAFIDQSAAVILMSVARAKELGIPREKWVFLHGCGDANDHWYLSDRINHWSSPAMRTVGEETCRMAGKSVGDMDFLDLYSCFPSAVQIACAEMGIAEDDPRGLTVTGGLPYFGGPGNNYVTHSIAEMMNRVRARPGSWGLVTSNGNYVTKQSAGIYSTDMPEKPFSPADPATYQARIDAEKGPEVAEFAEGPAEIETYTVMHDRKGPSYAILFGRLDDGRRFIANTPADPDLLAEMERTDYLGRAGQVSTADGVNIFVPA</sequence>
<dbReference type="RefSeq" id="WP_109793181.1">
    <property type="nucleotide sequence ID" value="NZ_PHIG01000031.1"/>
</dbReference>
<evidence type="ECO:0000313" key="5">
    <source>
        <dbReference type="EMBL" id="PJK29904.1"/>
    </source>
</evidence>
<dbReference type="OrthoDB" id="4470569at2"/>
<dbReference type="SUPFAM" id="SSF53901">
    <property type="entry name" value="Thiolase-like"/>
    <property type="match status" value="1"/>
</dbReference>
<proteinExistence type="inferred from homology"/>
<evidence type="ECO:0000256" key="2">
    <source>
        <dbReference type="ARBA" id="ARBA00022679"/>
    </source>
</evidence>
<name>A0A2M9G2J0_9PROT</name>
<dbReference type="Gene3D" id="2.40.50.840">
    <property type="match status" value="1"/>
</dbReference>
<accession>A0A2M9G2J0</accession>
<dbReference type="PANTHER" id="PTHR18919">
    <property type="entry name" value="ACETYL-COA C-ACYLTRANSFERASE"/>
    <property type="match status" value="1"/>
</dbReference>
<keyword evidence="2 5" id="KW-0808">Transferase</keyword>
<dbReference type="EMBL" id="PHIG01000031">
    <property type="protein sequence ID" value="PJK29904.1"/>
    <property type="molecule type" value="Genomic_DNA"/>
</dbReference>